<accession>A0A6S7FVP8</accession>
<feature type="region of interest" description="Disordered" evidence="1">
    <location>
        <begin position="114"/>
        <end position="144"/>
    </location>
</feature>
<feature type="region of interest" description="Disordered" evidence="1">
    <location>
        <begin position="1"/>
        <end position="27"/>
    </location>
</feature>
<feature type="compositionally biased region" description="Polar residues" evidence="1">
    <location>
        <begin position="114"/>
        <end position="132"/>
    </location>
</feature>
<evidence type="ECO:0000256" key="1">
    <source>
        <dbReference type="SAM" id="MobiDB-lite"/>
    </source>
</evidence>
<comment type="caution">
    <text evidence="2">The sequence shown here is derived from an EMBL/GenBank/DDBJ whole genome shotgun (WGS) entry which is preliminary data.</text>
</comment>
<sequence length="211" mass="23282">MDDINSTYSVSGSGSGSTRDCPHSNTSIGLNTSIEELVNGVSSHPNFRNAVDSINSGQTTNNRTIQSDSVNTVSSGSTGPAQELRNLFQWGTSMRQQQNLNATIPKFNSRFTYQSSGRSRSLPYNRSNQNSKSKGKPKSSATNSQPFCREVVLLNTPNDCKVVRGSKKVNLHKTGNVKSAFKFEKHWSSSKVYDELVKEFHQLESVTRNPK</sequence>
<dbReference type="OrthoDB" id="10589268at2759"/>
<dbReference type="AlphaFoldDB" id="A0A6S7FVP8"/>
<evidence type="ECO:0000313" key="3">
    <source>
        <dbReference type="Proteomes" id="UP001152795"/>
    </source>
</evidence>
<protein>
    <submittedName>
        <fullName evidence="2">Uncharacterized protein</fullName>
    </submittedName>
</protein>
<reference evidence="2" key="1">
    <citation type="submission" date="2020-04" db="EMBL/GenBank/DDBJ databases">
        <authorList>
            <person name="Alioto T."/>
            <person name="Alioto T."/>
            <person name="Gomez Garrido J."/>
        </authorList>
    </citation>
    <scope>NUCLEOTIDE SEQUENCE</scope>
    <source>
        <strain evidence="2">A484AB</strain>
    </source>
</reference>
<dbReference type="EMBL" id="CACRXK020000115">
    <property type="protein sequence ID" value="CAB3978470.1"/>
    <property type="molecule type" value="Genomic_DNA"/>
</dbReference>
<name>A0A6S7FVP8_PARCT</name>
<organism evidence="2 3">
    <name type="scientific">Paramuricea clavata</name>
    <name type="common">Red gorgonian</name>
    <name type="synonym">Violescent sea-whip</name>
    <dbReference type="NCBI Taxonomy" id="317549"/>
    <lineage>
        <taxon>Eukaryota</taxon>
        <taxon>Metazoa</taxon>
        <taxon>Cnidaria</taxon>
        <taxon>Anthozoa</taxon>
        <taxon>Octocorallia</taxon>
        <taxon>Malacalcyonacea</taxon>
        <taxon>Plexauridae</taxon>
        <taxon>Paramuricea</taxon>
    </lineage>
</organism>
<evidence type="ECO:0000313" key="2">
    <source>
        <dbReference type="EMBL" id="CAB3978470.1"/>
    </source>
</evidence>
<proteinExistence type="predicted"/>
<dbReference type="Proteomes" id="UP001152795">
    <property type="component" value="Unassembled WGS sequence"/>
</dbReference>
<gene>
    <name evidence="2" type="ORF">PACLA_8A054140</name>
</gene>
<feature type="region of interest" description="Disordered" evidence="1">
    <location>
        <begin position="51"/>
        <end position="80"/>
    </location>
</feature>
<keyword evidence="3" id="KW-1185">Reference proteome</keyword>